<evidence type="ECO:0000313" key="2">
    <source>
        <dbReference type="EMBL" id="CNL52718.1"/>
    </source>
</evidence>
<evidence type="ECO:0000313" key="3">
    <source>
        <dbReference type="Proteomes" id="UP000040088"/>
    </source>
</evidence>
<evidence type="ECO:0000256" key="1">
    <source>
        <dbReference type="SAM" id="SignalP"/>
    </source>
</evidence>
<dbReference type="AlphaFoldDB" id="A0A0T9UMB1"/>
<dbReference type="EMBL" id="CQEM01000015">
    <property type="protein sequence ID" value="CNL52718.1"/>
    <property type="molecule type" value="Genomic_DNA"/>
</dbReference>
<reference evidence="3" key="1">
    <citation type="submission" date="2015-03" db="EMBL/GenBank/DDBJ databases">
        <authorList>
            <consortium name="Pathogen Informatics"/>
        </authorList>
    </citation>
    <scope>NUCLEOTIDE SEQUENCE [LARGE SCALE GENOMIC DNA]</scope>
    <source>
        <strain evidence="3">IP27925</strain>
    </source>
</reference>
<organism evidence="2 3">
    <name type="scientific">Yersinia aleksiciae</name>
    <dbReference type="NCBI Taxonomy" id="263819"/>
    <lineage>
        <taxon>Bacteria</taxon>
        <taxon>Pseudomonadati</taxon>
        <taxon>Pseudomonadota</taxon>
        <taxon>Gammaproteobacteria</taxon>
        <taxon>Enterobacterales</taxon>
        <taxon>Yersiniaceae</taxon>
        <taxon>Yersinia</taxon>
    </lineage>
</organism>
<gene>
    <name evidence="2" type="ORF">ERS008460_03119</name>
</gene>
<keyword evidence="1" id="KW-0732">Signal</keyword>
<dbReference type="RefSeq" id="WP_072081101.1">
    <property type="nucleotide sequence ID" value="NZ_CQEM01000015.1"/>
</dbReference>
<dbReference type="Proteomes" id="UP000040088">
    <property type="component" value="Unassembled WGS sequence"/>
</dbReference>
<name>A0A0T9UMB1_YERAE</name>
<feature type="signal peptide" evidence="1">
    <location>
        <begin position="1"/>
        <end position="23"/>
    </location>
</feature>
<feature type="chain" id="PRO_5006698879" evidence="1">
    <location>
        <begin position="24"/>
        <end position="378"/>
    </location>
</feature>
<sequence length="378" mass="42291">MKVKNKSLFFGLLLLILSPTAMAAPYFYSNYVKGYSNCSVKLLDDDSVEVSFLANLADNMSERRRKDDGEYISEHDNNKYDLHTEHARQWGKLIGEPNIEDITLKHQEALLSLYFYDSNNSPDTNIQLNDISDILLNKTPPINSNNSIRNIKFKNINLINYRVSFRVSPHVLKSIRIGATVGGTLTSNKQEYPLLSTIGVSFNPSGNGCGFFDPQSGIAPPALKVDPKFSLASAIWQLKPVDLDHLLDNTSEDKGLHALLVNPQANEFCISYHAMGTKDTRYMINASNSHGLSADNQQFRLIEKSGKNIINYHLELEGGGGTKLSFSLPENKKFIQLRDTGGGMEQMCWSPKIRLYRTATTDKGHYSDTLNFTITPQA</sequence>
<proteinExistence type="predicted"/>
<protein>
    <submittedName>
        <fullName evidence="2">Alpha-related fimbriae major subunit</fullName>
    </submittedName>
</protein>
<accession>A0A0T9UMB1</accession>